<evidence type="ECO:0000256" key="5">
    <source>
        <dbReference type="ARBA" id="ARBA00022691"/>
    </source>
</evidence>
<evidence type="ECO:0000256" key="6">
    <source>
        <dbReference type="HAMAP-Rule" id="MF_00074"/>
    </source>
</evidence>
<feature type="binding site" evidence="6">
    <location>
        <begin position="120"/>
        <end position="121"/>
    </location>
    <ligand>
        <name>S-adenosyl-L-methionine</name>
        <dbReference type="ChEBI" id="CHEBI:59789"/>
    </ligand>
</feature>
<dbReference type="InterPro" id="IPR003682">
    <property type="entry name" value="rRNA_ssu_MeTfrase_G"/>
</dbReference>
<dbReference type="GO" id="GO:0005829">
    <property type="term" value="C:cytosol"/>
    <property type="evidence" value="ECO:0007669"/>
    <property type="project" value="TreeGrafter"/>
</dbReference>
<keyword evidence="3 6" id="KW-0489">Methyltransferase</keyword>
<evidence type="ECO:0000256" key="2">
    <source>
        <dbReference type="ARBA" id="ARBA00022552"/>
    </source>
</evidence>
<dbReference type="GO" id="GO:0070043">
    <property type="term" value="F:rRNA (guanine-N7-)-methyltransferase activity"/>
    <property type="evidence" value="ECO:0007669"/>
    <property type="project" value="UniProtKB-UniRule"/>
</dbReference>
<accession>A0A7Y0L1B6</accession>
<dbReference type="SUPFAM" id="SSF53335">
    <property type="entry name" value="S-adenosyl-L-methionine-dependent methyltransferases"/>
    <property type="match status" value="1"/>
</dbReference>
<evidence type="ECO:0000313" key="7">
    <source>
        <dbReference type="EMBL" id="NMP20921.1"/>
    </source>
</evidence>
<comment type="similarity">
    <text evidence="6">Belongs to the methyltransferase superfamily. RNA methyltransferase RsmG family.</text>
</comment>
<evidence type="ECO:0000256" key="1">
    <source>
        <dbReference type="ARBA" id="ARBA00022490"/>
    </source>
</evidence>
<dbReference type="Pfam" id="PF02527">
    <property type="entry name" value="GidB"/>
    <property type="match status" value="1"/>
</dbReference>
<evidence type="ECO:0000313" key="8">
    <source>
        <dbReference type="Proteomes" id="UP000533476"/>
    </source>
</evidence>
<dbReference type="Gene3D" id="3.40.50.150">
    <property type="entry name" value="Vaccinia Virus protein VP39"/>
    <property type="match status" value="1"/>
</dbReference>
<keyword evidence="5 6" id="KW-0949">S-adenosyl-L-methionine</keyword>
<comment type="function">
    <text evidence="6">Specifically methylates the N7 position of a guanine in 16S rRNA.</text>
</comment>
<dbReference type="HAMAP" id="MF_00074">
    <property type="entry name" value="16SrRNA_methyltr_G"/>
    <property type="match status" value="1"/>
</dbReference>
<feature type="binding site" evidence="6">
    <location>
        <position position="140"/>
    </location>
    <ligand>
        <name>S-adenosyl-L-methionine</name>
        <dbReference type="ChEBI" id="CHEBI:59789"/>
    </ligand>
</feature>
<feature type="binding site" evidence="6">
    <location>
        <position position="69"/>
    </location>
    <ligand>
        <name>S-adenosyl-L-methionine</name>
        <dbReference type="ChEBI" id="CHEBI:59789"/>
    </ligand>
</feature>
<comment type="caution">
    <text evidence="6">Lacks conserved residue(s) required for the propagation of feature annotation.</text>
</comment>
<dbReference type="PANTHER" id="PTHR31760:SF0">
    <property type="entry name" value="S-ADENOSYL-L-METHIONINE-DEPENDENT METHYLTRANSFERASES SUPERFAMILY PROTEIN"/>
    <property type="match status" value="1"/>
</dbReference>
<evidence type="ECO:0000256" key="3">
    <source>
        <dbReference type="ARBA" id="ARBA00022603"/>
    </source>
</evidence>
<comment type="subcellular location">
    <subcellularLocation>
        <location evidence="6">Cytoplasm</location>
    </subcellularLocation>
</comment>
<feature type="binding site" evidence="6">
    <location>
        <position position="74"/>
    </location>
    <ligand>
        <name>S-adenosyl-L-methionine</name>
        <dbReference type="ChEBI" id="CHEBI:59789"/>
    </ligand>
</feature>
<comment type="caution">
    <text evidence="7">The sequence shown here is derived from an EMBL/GenBank/DDBJ whole genome shotgun (WGS) entry which is preliminary data.</text>
</comment>
<reference evidence="7 8" key="1">
    <citation type="submission" date="2020-04" db="EMBL/GenBank/DDBJ databases">
        <authorList>
            <person name="Zhang R."/>
            <person name="Schippers A."/>
        </authorList>
    </citation>
    <scope>NUCLEOTIDE SEQUENCE [LARGE SCALE GENOMIC DNA]</scope>
    <source>
        <strain evidence="7 8">DSM 109850</strain>
    </source>
</reference>
<keyword evidence="2 6" id="KW-0698">rRNA processing</keyword>
<keyword evidence="8" id="KW-1185">Reference proteome</keyword>
<dbReference type="InterPro" id="IPR029063">
    <property type="entry name" value="SAM-dependent_MTases_sf"/>
</dbReference>
<gene>
    <name evidence="6 7" type="primary">rsmG</name>
    <name evidence="7" type="ORF">HIJ39_00930</name>
</gene>
<name>A0A7Y0L1B6_9FIRM</name>
<dbReference type="Proteomes" id="UP000533476">
    <property type="component" value="Unassembled WGS sequence"/>
</dbReference>
<keyword evidence="4 6" id="KW-0808">Transferase</keyword>
<dbReference type="EMBL" id="JABBVZ010000002">
    <property type="protein sequence ID" value="NMP20921.1"/>
    <property type="molecule type" value="Genomic_DNA"/>
</dbReference>
<dbReference type="NCBIfam" id="TIGR00138">
    <property type="entry name" value="rsmG_gidB"/>
    <property type="match status" value="1"/>
</dbReference>
<keyword evidence="1 6" id="KW-0963">Cytoplasm</keyword>
<dbReference type="CDD" id="cd02440">
    <property type="entry name" value="AdoMet_MTases"/>
    <property type="match status" value="1"/>
</dbReference>
<organism evidence="7 8">
    <name type="scientific">Sulfobacillus harzensis</name>
    <dbReference type="NCBI Taxonomy" id="2729629"/>
    <lineage>
        <taxon>Bacteria</taxon>
        <taxon>Bacillati</taxon>
        <taxon>Bacillota</taxon>
        <taxon>Clostridia</taxon>
        <taxon>Eubacteriales</taxon>
        <taxon>Clostridiales Family XVII. Incertae Sedis</taxon>
        <taxon>Sulfobacillus</taxon>
    </lineage>
</organism>
<dbReference type="AlphaFoldDB" id="A0A7Y0L1B6"/>
<dbReference type="PANTHER" id="PTHR31760">
    <property type="entry name" value="S-ADENOSYL-L-METHIONINE-DEPENDENT METHYLTRANSFERASES SUPERFAMILY PROTEIN"/>
    <property type="match status" value="1"/>
</dbReference>
<dbReference type="RefSeq" id="WP_169095749.1">
    <property type="nucleotide sequence ID" value="NZ_JABBVZ010000002.1"/>
</dbReference>
<evidence type="ECO:0000256" key="4">
    <source>
        <dbReference type="ARBA" id="ARBA00022679"/>
    </source>
</evidence>
<protein>
    <recommendedName>
        <fullName evidence="6">Ribosomal RNA small subunit methyltransferase G</fullName>
        <ecNumber evidence="6">2.1.1.-</ecNumber>
    </recommendedName>
    <alternativeName>
        <fullName evidence="6">16S rRNA 7-methylguanosine methyltransferase</fullName>
        <shortName evidence="6">16S rRNA m7G methyltransferase</shortName>
    </alternativeName>
</protein>
<sequence>MEQIRGLKSEYGVPDDRQDLLEGYIRLVESAPMNLTAWRGDLLWQRGVLDSLAMGCLLRTGVQRALDIGSGGGFPGMVLAIQKPSVHWVLLDSRARRCDFLRGAVEDLGLNNVEVVTARAEQWVVKEPRVREEFDAVTLRAVASTAVSLELGLPYTRVGGQVLLAKGPRGPVELDQERGRLEHLGGALKGWYSGVYRSSQGDYDQFAVIEKVGPTPRVFPRRAKDLGKSWD</sequence>
<dbReference type="EC" id="2.1.1.-" evidence="6"/>
<proteinExistence type="inferred from homology"/>